<protein>
    <submittedName>
        <fullName evidence="3">Uncharacterized protein</fullName>
    </submittedName>
</protein>
<evidence type="ECO:0000313" key="3">
    <source>
        <dbReference type="EMBL" id="KAJ7206761.1"/>
    </source>
</evidence>
<name>A0AAD6Y9C1_9AGAR</name>
<dbReference type="SUPFAM" id="SSF51735">
    <property type="entry name" value="NAD(P)-binding Rossmann-fold domains"/>
    <property type="match status" value="1"/>
</dbReference>
<dbReference type="Proteomes" id="UP001219525">
    <property type="component" value="Unassembled WGS sequence"/>
</dbReference>
<comment type="similarity">
    <text evidence="1">Belongs to the short-chain dehydrogenases/reductases (SDR) family.</text>
</comment>
<evidence type="ECO:0000256" key="1">
    <source>
        <dbReference type="ARBA" id="ARBA00006484"/>
    </source>
</evidence>
<dbReference type="InterPro" id="IPR036291">
    <property type="entry name" value="NAD(P)-bd_dom_sf"/>
</dbReference>
<proteinExistence type="inferred from homology"/>
<organism evidence="3 4">
    <name type="scientific">Mycena pura</name>
    <dbReference type="NCBI Taxonomy" id="153505"/>
    <lineage>
        <taxon>Eukaryota</taxon>
        <taxon>Fungi</taxon>
        <taxon>Dikarya</taxon>
        <taxon>Basidiomycota</taxon>
        <taxon>Agaricomycotina</taxon>
        <taxon>Agaricomycetes</taxon>
        <taxon>Agaricomycetidae</taxon>
        <taxon>Agaricales</taxon>
        <taxon>Marasmiineae</taxon>
        <taxon>Mycenaceae</taxon>
        <taxon>Mycena</taxon>
    </lineage>
</organism>
<keyword evidence="4" id="KW-1185">Reference proteome</keyword>
<dbReference type="AlphaFoldDB" id="A0AAD6Y9C1"/>
<reference evidence="3" key="1">
    <citation type="submission" date="2023-03" db="EMBL/GenBank/DDBJ databases">
        <title>Massive genome expansion in bonnet fungi (Mycena s.s.) driven by repeated elements and novel gene families across ecological guilds.</title>
        <authorList>
            <consortium name="Lawrence Berkeley National Laboratory"/>
            <person name="Harder C.B."/>
            <person name="Miyauchi S."/>
            <person name="Viragh M."/>
            <person name="Kuo A."/>
            <person name="Thoen E."/>
            <person name="Andreopoulos B."/>
            <person name="Lu D."/>
            <person name="Skrede I."/>
            <person name="Drula E."/>
            <person name="Henrissat B."/>
            <person name="Morin E."/>
            <person name="Kohler A."/>
            <person name="Barry K."/>
            <person name="LaButti K."/>
            <person name="Morin E."/>
            <person name="Salamov A."/>
            <person name="Lipzen A."/>
            <person name="Mereny Z."/>
            <person name="Hegedus B."/>
            <person name="Baldrian P."/>
            <person name="Stursova M."/>
            <person name="Weitz H."/>
            <person name="Taylor A."/>
            <person name="Grigoriev I.V."/>
            <person name="Nagy L.G."/>
            <person name="Martin F."/>
            <person name="Kauserud H."/>
        </authorList>
    </citation>
    <scope>NUCLEOTIDE SEQUENCE</scope>
    <source>
        <strain evidence="3">9144</strain>
    </source>
</reference>
<keyword evidence="2" id="KW-0560">Oxidoreductase</keyword>
<dbReference type="Gene3D" id="3.40.50.720">
    <property type="entry name" value="NAD(P)-binding Rossmann-like Domain"/>
    <property type="match status" value="1"/>
</dbReference>
<dbReference type="EMBL" id="JARJCW010000038">
    <property type="protein sequence ID" value="KAJ7206761.1"/>
    <property type="molecule type" value="Genomic_DNA"/>
</dbReference>
<sequence>MANALKTLVATGCSSGLGFDAIKQLLTKQPPLSPPVNISTALLGVRDAPAATAAYTAAGLAPTVVPLELSDLSSVKEFAAKTLEVLGSAPLDYLLLNAANAYTVDHGSRYGKWCEQYIVNHLSQHYLLHLLRPKLVESKTRIVVVSSGAIRGVSDPSIIEEQLKGTPGPTYIANVYQQTKFVQLLGAHWWRRQLAGQCTVVAVSPGMVPGTRLTRGSDFNFPANSPDARSVEDGATSILQALVRSDLPENPDQIFLTSWGEWWGTDVIGLTLDKGLQDKWSPSKEEIEEIMATA</sequence>
<dbReference type="GO" id="GO:0016491">
    <property type="term" value="F:oxidoreductase activity"/>
    <property type="evidence" value="ECO:0007669"/>
    <property type="project" value="UniProtKB-KW"/>
</dbReference>
<dbReference type="PANTHER" id="PTHR24320:SF148">
    <property type="entry name" value="NAD(P)-BINDING ROSSMANN-FOLD SUPERFAMILY PROTEIN"/>
    <property type="match status" value="1"/>
</dbReference>
<comment type="caution">
    <text evidence="3">The sequence shown here is derived from an EMBL/GenBank/DDBJ whole genome shotgun (WGS) entry which is preliminary data.</text>
</comment>
<evidence type="ECO:0000313" key="4">
    <source>
        <dbReference type="Proteomes" id="UP001219525"/>
    </source>
</evidence>
<gene>
    <name evidence="3" type="ORF">GGX14DRAFT_456789</name>
</gene>
<dbReference type="PANTHER" id="PTHR24320">
    <property type="entry name" value="RETINOL DEHYDROGENASE"/>
    <property type="match status" value="1"/>
</dbReference>
<evidence type="ECO:0000256" key="2">
    <source>
        <dbReference type="ARBA" id="ARBA00023002"/>
    </source>
</evidence>
<accession>A0AAD6Y9C1</accession>